<dbReference type="Gene3D" id="1.20.120.530">
    <property type="entry name" value="GntR ligand-binding domain-like"/>
    <property type="match status" value="1"/>
</dbReference>
<keyword evidence="1" id="KW-0805">Transcription regulation</keyword>
<comment type="caution">
    <text evidence="5">The sequence shown here is derived from an EMBL/GenBank/DDBJ whole genome shotgun (WGS) entry which is preliminary data.</text>
</comment>
<keyword evidence="2" id="KW-0238">DNA-binding</keyword>
<dbReference type="PROSITE" id="PS50949">
    <property type="entry name" value="HTH_GNTR"/>
    <property type="match status" value="1"/>
</dbReference>
<dbReference type="GO" id="GO:0003700">
    <property type="term" value="F:DNA-binding transcription factor activity"/>
    <property type="evidence" value="ECO:0007669"/>
    <property type="project" value="InterPro"/>
</dbReference>
<dbReference type="AlphaFoldDB" id="A0A1V8RM59"/>
<dbReference type="Proteomes" id="UP000191905">
    <property type="component" value="Unassembled WGS sequence"/>
</dbReference>
<accession>A0A1V8RM59</accession>
<proteinExistence type="predicted"/>
<gene>
    <name evidence="5" type="ORF">BFN67_05400</name>
</gene>
<keyword evidence="6" id="KW-1185">Reference proteome</keyword>
<sequence length="259" mass="28669">MRLDGGLASVGGRRKRSDMIADQMRDLIISRDLKPGDRLPSDWLGKLESTVAKGTMREAMKALETEGLIRRRTGPGGGAFVSALSGDQAIRLVSNLFLFRQPSIADIYALRKLLEPELAAGLAGKLDEPAYAALQAMIHLYDHEPATAEEEFAQRLAELDFHSLLAAHSENAILGFICIFLHKLLHELAVCRAIYDKPNPALREVGLRFQVPLLRFLRNNDADGARALMLGHMIEAEQYMLERAETVRPRTVSGQSSII</sequence>
<dbReference type="STRING" id="1873176.BFN67_05400"/>
<dbReference type="InterPro" id="IPR008920">
    <property type="entry name" value="TF_FadR/GntR_C"/>
</dbReference>
<dbReference type="PANTHER" id="PTHR43537:SF5">
    <property type="entry name" value="UXU OPERON TRANSCRIPTIONAL REGULATOR"/>
    <property type="match status" value="1"/>
</dbReference>
<evidence type="ECO:0000259" key="4">
    <source>
        <dbReference type="PROSITE" id="PS50949"/>
    </source>
</evidence>
<keyword evidence="3" id="KW-0804">Transcription</keyword>
<dbReference type="InterPro" id="IPR036388">
    <property type="entry name" value="WH-like_DNA-bd_sf"/>
</dbReference>
<dbReference type="GO" id="GO:0003677">
    <property type="term" value="F:DNA binding"/>
    <property type="evidence" value="ECO:0007669"/>
    <property type="project" value="UniProtKB-KW"/>
</dbReference>
<dbReference type="SMART" id="SM00895">
    <property type="entry name" value="FCD"/>
    <property type="match status" value="1"/>
</dbReference>
<evidence type="ECO:0000256" key="3">
    <source>
        <dbReference type="ARBA" id="ARBA00023163"/>
    </source>
</evidence>
<dbReference type="OrthoDB" id="9028214at2"/>
<dbReference type="SUPFAM" id="SSF48008">
    <property type="entry name" value="GntR ligand-binding domain-like"/>
    <property type="match status" value="1"/>
</dbReference>
<reference evidence="5 6" key="1">
    <citation type="journal article" date="2016" name="Int. J. Syst. Evol. Microbiol.">
        <title>Pseudaminobacter manganicus sp. nov., isolated from sludge of a manganese mine.</title>
        <authorList>
            <person name="Li J."/>
            <person name="Huang J."/>
            <person name="Liao S."/>
            <person name="Wang G."/>
        </authorList>
    </citation>
    <scope>NUCLEOTIDE SEQUENCE [LARGE SCALE GENOMIC DNA]</scope>
    <source>
        <strain evidence="5 6">JH-7</strain>
    </source>
</reference>
<dbReference type="SMART" id="SM00345">
    <property type="entry name" value="HTH_GNTR"/>
    <property type="match status" value="1"/>
</dbReference>
<evidence type="ECO:0000313" key="5">
    <source>
        <dbReference type="EMBL" id="OQM74282.1"/>
    </source>
</evidence>
<dbReference type="SUPFAM" id="SSF46785">
    <property type="entry name" value="Winged helix' DNA-binding domain"/>
    <property type="match status" value="1"/>
</dbReference>
<evidence type="ECO:0000256" key="1">
    <source>
        <dbReference type="ARBA" id="ARBA00023015"/>
    </source>
</evidence>
<dbReference type="PANTHER" id="PTHR43537">
    <property type="entry name" value="TRANSCRIPTIONAL REGULATOR, GNTR FAMILY"/>
    <property type="match status" value="1"/>
</dbReference>
<name>A0A1V8RM59_9HYPH</name>
<dbReference type="CDD" id="cd07377">
    <property type="entry name" value="WHTH_GntR"/>
    <property type="match status" value="1"/>
</dbReference>
<dbReference type="InterPro" id="IPR000524">
    <property type="entry name" value="Tscrpt_reg_HTH_GntR"/>
</dbReference>
<evidence type="ECO:0000256" key="2">
    <source>
        <dbReference type="ARBA" id="ARBA00023125"/>
    </source>
</evidence>
<dbReference type="InterPro" id="IPR011711">
    <property type="entry name" value="GntR_C"/>
</dbReference>
<dbReference type="Gene3D" id="1.10.10.10">
    <property type="entry name" value="Winged helix-like DNA-binding domain superfamily/Winged helix DNA-binding domain"/>
    <property type="match status" value="1"/>
</dbReference>
<dbReference type="Pfam" id="PF07729">
    <property type="entry name" value="FCD"/>
    <property type="match status" value="1"/>
</dbReference>
<feature type="domain" description="HTH gntR-type" evidence="4">
    <location>
        <begin position="14"/>
        <end position="84"/>
    </location>
</feature>
<dbReference type="InterPro" id="IPR036390">
    <property type="entry name" value="WH_DNA-bd_sf"/>
</dbReference>
<dbReference type="EMBL" id="MDET01000034">
    <property type="protein sequence ID" value="OQM74282.1"/>
    <property type="molecule type" value="Genomic_DNA"/>
</dbReference>
<dbReference type="Pfam" id="PF00392">
    <property type="entry name" value="GntR"/>
    <property type="match status" value="1"/>
</dbReference>
<evidence type="ECO:0000313" key="6">
    <source>
        <dbReference type="Proteomes" id="UP000191905"/>
    </source>
</evidence>
<organism evidence="5 6">
    <name type="scientific">Manganibacter manganicus</name>
    <dbReference type="NCBI Taxonomy" id="1873176"/>
    <lineage>
        <taxon>Bacteria</taxon>
        <taxon>Pseudomonadati</taxon>
        <taxon>Pseudomonadota</taxon>
        <taxon>Alphaproteobacteria</taxon>
        <taxon>Hyphomicrobiales</taxon>
        <taxon>Phyllobacteriaceae</taxon>
        <taxon>Manganibacter</taxon>
    </lineage>
</organism>
<protein>
    <submittedName>
        <fullName evidence="5">Transcriptional regulator</fullName>
    </submittedName>
</protein>